<dbReference type="GO" id="GO:0090447">
    <property type="term" value="F:glycerol-3-phosphate 2-O-acyltransferase activity"/>
    <property type="evidence" value="ECO:0007669"/>
    <property type="project" value="TreeGrafter"/>
</dbReference>
<evidence type="ECO:0000256" key="5">
    <source>
        <dbReference type="ARBA" id="ARBA00022989"/>
    </source>
</evidence>
<evidence type="ECO:0000259" key="9">
    <source>
        <dbReference type="Pfam" id="PF23270"/>
    </source>
</evidence>
<evidence type="ECO:0000256" key="7">
    <source>
        <dbReference type="ARBA" id="ARBA00023315"/>
    </source>
</evidence>
<evidence type="ECO:0000313" key="11">
    <source>
        <dbReference type="Proteomes" id="UP000326396"/>
    </source>
</evidence>
<evidence type="ECO:0000256" key="1">
    <source>
        <dbReference type="ARBA" id="ARBA00004370"/>
    </source>
</evidence>
<comment type="caution">
    <text evidence="10">The sequence shown here is derived from an EMBL/GenBank/DDBJ whole genome shotgun (WGS) entry which is preliminary data.</text>
</comment>
<dbReference type="Gene3D" id="3.40.50.1000">
    <property type="entry name" value="HAD superfamily/HAD-like"/>
    <property type="match status" value="1"/>
</dbReference>
<dbReference type="InterPro" id="IPR056462">
    <property type="entry name" value="HAD_RAM2/GPAT1-8"/>
</dbReference>
<dbReference type="GO" id="GO:0010143">
    <property type="term" value="P:cutin biosynthetic process"/>
    <property type="evidence" value="ECO:0007669"/>
    <property type="project" value="TreeGrafter"/>
</dbReference>
<evidence type="ECO:0000256" key="4">
    <source>
        <dbReference type="ARBA" id="ARBA00022692"/>
    </source>
</evidence>
<feature type="transmembrane region" description="Helical" evidence="8">
    <location>
        <begin position="40"/>
        <end position="64"/>
    </location>
</feature>
<comment type="similarity">
    <text evidence="2">Belongs to the GPAT/DAPAT family.</text>
</comment>
<evidence type="ECO:0000256" key="2">
    <source>
        <dbReference type="ARBA" id="ARBA00007937"/>
    </source>
</evidence>
<gene>
    <name evidence="10" type="ORF">E3N88_22594</name>
</gene>
<keyword evidence="3" id="KW-0808">Transferase</keyword>
<dbReference type="SUPFAM" id="SSF56784">
    <property type="entry name" value="HAD-like"/>
    <property type="match status" value="1"/>
</dbReference>
<accession>A0A5N6NCC0</accession>
<dbReference type="PANTHER" id="PTHR15486">
    <property type="entry name" value="ANCIENT UBIQUITOUS PROTEIN"/>
    <property type="match status" value="1"/>
</dbReference>
<dbReference type="EMBL" id="SZYD01000012">
    <property type="protein sequence ID" value="KAD4584993.1"/>
    <property type="molecule type" value="Genomic_DNA"/>
</dbReference>
<keyword evidence="4 8" id="KW-0812">Transmembrane</keyword>
<proteinExistence type="inferred from homology"/>
<reference evidence="10 11" key="1">
    <citation type="submission" date="2019-05" db="EMBL/GenBank/DDBJ databases">
        <title>Mikania micrantha, genome provides insights into the molecular mechanism of rapid growth.</title>
        <authorList>
            <person name="Liu B."/>
        </authorList>
    </citation>
    <scope>NUCLEOTIDE SEQUENCE [LARGE SCALE GENOMIC DNA]</scope>
    <source>
        <strain evidence="10">NLD-2019</strain>
        <tissue evidence="10">Leaf</tissue>
    </source>
</reference>
<dbReference type="InterPro" id="IPR036412">
    <property type="entry name" value="HAD-like_sf"/>
</dbReference>
<dbReference type="AlphaFoldDB" id="A0A5N6NCC0"/>
<keyword evidence="11" id="KW-1185">Reference proteome</keyword>
<dbReference type="InterPro" id="IPR023214">
    <property type="entry name" value="HAD_sf"/>
</dbReference>
<name>A0A5N6NCC0_9ASTR</name>
<evidence type="ECO:0000313" key="10">
    <source>
        <dbReference type="EMBL" id="KAD4584993.1"/>
    </source>
</evidence>
<comment type="subcellular location">
    <subcellularLocation>
        <location evidence="1">Membrane</location>
    </subcellularLocation>
</comment>
<feature type="domain" description="Glycerol-3-phosphate acyltransferase RAM2/GPAT1-8 HAD-like" evidence="9">
    <location>
        <begin position="22"/>
        <end position="200"/>
    </location>
</feature>
<dbReference type="GO" id="GO:0016020">
    <property type="term" value="C:membrane"/>
    <property type="evidence" value="ECO:0007669"/>
    <property type="project" value="UniProtKB-SubCell"/>
</dbReference>
<keyword evidence="6 8" id="KW-0472">Membrane</keyword>
<dbReference type="Proteomes" id="UP000326396">
    <property type="component" value="Linkage Group LG2"/>
</dbReference>
<evidence type="ECO:0000256" key="3">
    <source>
        <dbReference type="ARBA" id="ARBA00022679"/>
    </source>
</evidence>
<dbReference type="Pfam" id="PF23270">
    <property type="entry name" value="HAD_RAM2_N"/>
    <property type="match status" value="1"/>
</dbReference>
<evidence type="ECO:0000256" key="8">
    <source>
        <dbReference type="SAM" id="Phobius"/>
    </source>
</evidence>
<organism evidence="10 11">
    <name type="scientific">Mikania micrantha</name>
    <name type="common">bitter vine</name>
    <dbReference type="NCBI Taxonomy" id="192012"/>
    <lineage>
        <taxon>Eukaryota</taxon>
        <taxon>Viridiplantae</taxon>
        <taxon>Streptophyta</taxon>
        <taxon>Embryophyta</taxon>
        <taxon>Tracheophyta</taxon>
        <taxon>Spermatophyta</taxon>
        <taxon>Magnoliopsida</taxon>
        <taxon>eudicotyledons</taxon>
        <taxon>Gunneridae</taxon>
        <taxon>Pentapetalae</taxon>
        <taxon>asterids</taxon>
        <taxon>campanulids</taxon>
        <taxon>Asterales</taxon>
        <taxon>Asteraceae</taxon>
        <taxon>Asteroideae</taxon>
        <taxon>Heliantheae alliance</taxon>
        <taxon>Eupatorieae</taxon>
        <taxon>Mikania</taxon>
    </lineage>
</organism>
<sequence length="206" mass="23027">MSHHLEFESISKCSTQSRSNQTVASDLNGTLLVSHNPFPYYFLVALEAGSIFRAFFLLLAFPFIHIISLFSKPAATRVYIFISFVGLRIRDVELVSSSVLPRFYAGDVRPESWKVFNSFGKRYVVTSSPRVMVEPFVHDYLGADKVLGTELEVSKSGRATGWVQEPGVLIGQQKKNAILEELKTSNLPDLGLGDGETDKDFIQSRM</sequence>
<protein>
    <recommendedName>
        <fullName evidence="9">Glycerol-3-phosphate acyltransferase RAM2/GPAT1-8 HAD-like domain-containing protein</fullName>
    </recommendedName>
</protein>
<dbReference type="OrthoDB" id="1671079at2759"/>
<dbReference type="GO" id="GO:0016791">
    <property type="term" value="F:phosphatase activity"/>
    <property type="evidence" value="ECO:0007669"/>
    <property type="project" value="TreeGrafter"/>
</dbReference>
<dbReference type="PANTHER" id="PTHR15486:SF49">
    <property type="entry name" value="GLYCEROL-3-PHOSPHATE 2-O-ACYLTRANSFERASE 6"/>
    <property type="match status" value="1"/>
</dbReference>
<evidence type="ECO:0000256" key="6">
    <source>
        <dbReference type="ARBA" id="ARBA00023136"/>
    </source>
</evidence>
<keyword evidence="5 8" id="KW-1133">Transmembrane helix</keyword>
<keyword evidence="7" id="KW-0012">Acyltransferase</keyword>